<dbReference type="AlphaFoldDB" id="A0A8J8M7W7"/>
<dbReference type="EMBL" id="CP058561">
    <property type="protein sequence ID" value="QUH28037.1"/>
    <property type="molecule type" value="Genomic_DNA"/>
</dbReference>
<feature type="transmembrane region" description="Helical" evidence="5">
    <location>
        <begin position="30"/>
        <end position="50"/>
    </location>
</feature>
<feature type="domain" description="Cation/H+ exchanger transmembrane" evidence="6">
    <location>
        <begin position="13"/>
        <end position="380"/>
    </location>
</feature>
<organism evidence="7 8">
    <name type="scientific">Vallitalea guaymasensis</name>
    <dbReference type="NCBI Taxonomy" id="1185412"/>
    <lineage>
        <taxon>Bacteria</taxon>
        <taxon>Bacillati</taxon>
        <taxon>Bacillota</taxon>
        <taxon>Clostridia</taxon>
        <taxon>Lachnospirales</taxon>
        <taxon>Vallitaleaceae</taxon>
        <taxon>Vallitalea</taxon>
    </lineage>
</organism>
<dbReference type="RefSeq" id="WP_212692312.1">
    <property type="nucleotide sequence ID" value="NZ_CP058561.1"/>
</dbReference>
<feature type="transmembrane region" description="Helical" evidence="5">
    <location>
        <begin position="249"/>
        <end position="266"/>
    </location>
</feature>
<keyword evidence="3 5" id="KW-1133">Transmembrane helix</keyword>
<evidence type="ECO:0000256" key="2">
    <source>
        <dbReference type="ARBA" id="ARBA00022692"/>
    </source>
</evidence>
<gene>
    <name evidence="7" type="ORF">HYG85_03545</name>
</gene>
<keyword evidence="2 5" id="KW-0812">Transmembrane</keyword>
<feature type="transmembrane region" description="Helical" evidence="5">
    <location>
        <begin position="340"/>
        <end position="361"/>
    </location>
</feature>
<dbReference type="Pfam" id="PF00999">
    <property type="entry name" value="Na_H_Exchanger"/>
    <property type="match status" value="1"/>
</dbReference>
<sequence>MVKGIILLIGFIFIAMIVGKLVAKAKMPAILGWLLTGMIIGPYALGWLSNSMMHSTWFHIISSICEVTVGLFIGTELIWKDLKKSGKQIITICFTEAFGTFLIVTIAFGCIFAFMDIPIYLAFIFGAIALATAPAPSLSIINEYKAKGPVTRTLMPLAILDDVIALIVFFLVVGIVSNVLAGGGMPLYYAPLMIVLSIVVGIVTGFLASIVLKKEVGSKSTIILVLACLVMVTGIGMYINEYLLPEPMMNLMLVGVTFSTVFANLIPKERLEQIMKDVNIVVMLAMVILIINLGAPLDFHLITGAGIFTAVYIVARAIGKLGGAYIGAVISKAPVTVKKYLGLTLLPHSGVSLIFTGIAVSTLMQPAPEYAKIIQGTIAAAAVINEVIAVILAKQGFRLAGELDGDKMEQKHIDEMKVIVD</sequence>
<dbReference type="Gene3D" id="1.20.1530.20">
    <property type="match status" value="1"/>
</dbReference>
<dbReference type="GO" id="GO:1902600">
    <property type="term" value="P:proton transmembrane transport"/>
    <property type="evidence" value="ECO:0007669"/>
    <property type="project" value="InterPro"/>
</dbReference>
<evidence type="ECO:0000256" key="3">
    <source>
        <dbReference type="ARBA" id="ARBA00022989"/>
    </source>
</evidence>
<evidence type="ECO:0000259" key="6">
    <source>
        <dbReference type="Pfam" id="PF00999"/>
    </source>
</evidence>
<dbReference type="GO" id="GO:0016020">
    <property type="term" value="C:membrane"/>
    <property type="evidence" value="ECO:0007669"/>
    <property type="project" value="UniProtKB-SubCell"/>
</dbReference>
<dbReference type="InterPro" id="IPR006153">
    <property type="entry name" value="Cation/H_exchanger_TM"/>
</dbReference>
<dbReference type="Proteomes" id="UP000677305">
    <property type="component" value="Chromosome"/>
</dbReference>
<feature type="transmembrane region" description="Helical" evidence="5">
    <location>
        <begin position="56"/>
        <end position="79"/>
    </location>
</feature>
<comment type="subcellular location">
    <subcellularLocation>
        <location evidence="1">Membrane</location>
        <topology evidence="1">Multi-pass membrane protein</topology>
    </subcellularLocation>
</comment>
<proteinExistence type="predicted"/>
<evidence type="ECO:0000313" key="8">
    <source>
        <dbReference type="Proteomes" id="UP000677305"/>
    </source>
</evidence>
<feature type="transmembrane region" description="Helical" evidence="5">
    <location>
        <begin position="278"/>
        <end position="295"/>
    </location>
</feature>
<dbReference type="PANTHER" id="PTHR43021">
    <property type="entry name" value="NA(+)/H(+) ANTIPORTER-RELATED"/>
    <property type="match status" value="1"/>
</dbReference>
<keyword evidence="4 5" id="KW-0472">Membrane</keyword>
<reference evidence="7 8" key="1">
    <citation type="submission" date="2020-07" db="EMBL/GenBank/DDBJ databases">
        <title>Vallitalea guaymasensis genome.</title>
        <authorList>
            <person name="Postec A."/>
        </authorList>
    </citation>
    <scope>NUCLEOTIDE SEQUENCE [LARGE SCALE GENOMIC DNA]</scope>
    <source>
        <strain evidence="7 8">Ra1766G1</strain>
    </source>
</reference>
<feature type="transmembrane region" description="Helical" evidence="5">
    <location>
        <begin position="6"/>
        <end position="23"/>
    </location>
</feature>
<name>A0A8J8M7W7_9FIRM</name>
<feature type="transmembrane region" description="Helical" evidence="5">
    <location>
        <begin position="301"/>
        <end position="319"/>
    </location>
</feature>
<keyword evidence="8" id="KW-1185">Reference proteome</keyword>
<protein>
    <submittedName>
        <fullName evidence="7">Cation:proton antiporter</fullName>
    </submittedName>
</protein>
<dbReference type="GO" id="GO:0015297">
    <property type="term" value="F:antiporter activity"/>
    <property type="evidence" value="ECO:0007669"/>
    <property type="project" value="InterPro"/>
</dbReference>
<feature type="transmembrane region" description="Helical" evidence="5">
    <location>
        <begin position="373"/>
        <end position="393"/>
    </location>
</feature>
<feature type="transmembrane region" description="Helical" evidence="5">
    <location>
        <begin position="153"/>
        <end position="176"/>
    </location>
</feature>
<feature type="transmembrane region" description="Helical" evidence="5">
    <location>
        <begin position="91"/>
        <end position="114"/>
    </location>
</feature>
<evidence type="ECO:0000256" key="4">
    <source>
        <dbReference type="ARBA" id="ARBA00023136"/>
    </source>
</evidence>
<dbReference type="KEGG" id="vgu:HYG85_03545"/>
<feature type="transmembrane region" description="Helical" evidence="5">
    <location>
        <begin position="120"/>
        <end position="141"/>
    </location>
</feature>
<dbReference type="PANTHER" id="PTHR43021:SF2">
    <property type="entry name" value="CATION_H+ EXCHANGER DOMAIN-CONTAINING PROTEIN"/>
    <property type="match status" value="1"/>
</dbReference>
<evidence type="ECO:0000313" key="7">
    <source>
        <dbReference type="EMBL" id="QUH28037.1"/>
    </source>
</evidence>
<accession>A0A8J8M7W7</accession>
<evidence type="ECO:0000256" key="1">
    <source>
        <dbReference type="ARBA" id="ARBA00004141"/>
    </source>
</evidence>
<feature type="transmembrane region" description="Helical" evidence="5">
    <location>
        <begin position="222"/>
        <end position="243"/>
    </location>
</feature>
<feature type="transmembrane region" description="Helical" evidence="5">
    <location>
        <begin position="188"/>
        <end position="210"/>
    </location>
</feature>
<dbReference type="InterPro" id="IPR038770">
    <property type="entry name" value="Na+/solute_symporter_sf"/>
</dbReference>
<evidence type="ECO:0000256" key="5">
    <source>
        <dbReference type="SAM" id="Phobius"/>
    </source>
</evidence>